<dbReference type="EMBL" id="KN847481">
    <property type="protein sequence ID" value="KIX01348.1"/>
    <property type="molecule type" value="Genomic_DNA"/>
</dbReference>
<dbReference type="VEuPathDB" id="FungiDB:Z518_09073"/>
<dbReference type="HOGENOM" id="CLU_1403147_0_0_1"/>
<organism evidence="1 2">
    <name type="scientific">Rhinocladiella mackenziei CBS 650.93</name>
    <dbReference type="NCBI Taxonomy" id="1442369"/>
    <lineage>
        <taxon>Eukaryota</taxon>
        <taxon>Fungi</taxon>
        <taxon>Dikarya</taxon>
        <taxon>Ascomycota</taxon>
        <taxon>Pezizomycotina</taxon>
        <taxon>Eurotiomycetes</taxon>
        <taxon>Chaetothyriomycetidae</taxon>
        <taxon>Chaetothyriales</taxon>
        <taxon>Herpotrichiellaceae</taxon>
        <taxon>Rhinocladiella</taxon>
    </lineage>
</organism>
<dbReference type="GeneID" id="25297144"/>
<name>A0A0D2GSJ3_9EURO</name>
<gene>
    <name evidence="1" type="ORF">Z518_09073</name>
</gene>
<evidence type="ECO:0000313" key="1">
    <source>
        <dbReference type="EMBL" id="KIX01348.1"/>
    </source>
</evidence>
<protein>
    <submittedName>
        <fullName evidence="1">Rhinocladiella mackenziei CBS 650.93 unplaced genomic scaffold supercont1.7, whole genome shotgun sequence</fullName>
    </submittedName>
</protein>
<accession>A0A0D2GSJ3</accession>
<evidence type="ECO:0000313" key="2">
    <source>
        <dbReference type="Proteomes" id="UP000053617"/>
    </source>
</evidence>
<dbReference type="RefSeq" id="XP_013268484.1">
    <property type="nucleotide sequence ID" value="XM_013413030.1"/>
</dbReference>
<keyword evidence="2" id="KW-1185">Reference proteome</keyword>
<dbReference type="Proteomes" id="UP000053617">
    <property type="component" value="Unassembled WGS sequence"/>
</dbReference>
<proteinExistence type="predicted"/>
<reference evidence="1 2" key="1">
    <citation type="submission" date="2015-01" db="EMBL/GenBank/DDBJ databases">
        <title>The Genome Sequence of Rhinocladiella mackenzie CBS 650.93.</title>
        <authorList>
            <consortium name="The Broad Institute Genomics Platform"/>
            <person name="Cuomo C."/>
            <person name="de Hoog S."/>
            <person name="Gorbushina A."/>
            <person name="Stielow B."/>
            <person name="Teixiera M."/>
            <person name="Abouelleil A."/>
            <person name="Chapman S.B."/>
            <person name="Priest M."/>
            <person name="Young S.K."/>
            <person name="Wortman J."/>
            <person name="Nusbaum C."/>
            <person name="Birren B."/>
        </authorList>
    </citation>
    <scope>NUCLEOTIDE SEQUENCE [LARGE SCALE GENOMIC DNA]</scope>
    <source>
        <strain evidence="1 2">CBS 650.93</strain>
    </source>
</reference>
<dbReference type="AlphaFoldDB" id="A0A0D2GSJ3"/>
<sequence>MPLPTRGQPPQIITSRNEKVTVMSKYLSARYPPDPEMYATAHEERLGTNTLIRDNGVTDHAEQLSFKPLAYAGTAAMAFLFVTQPRLLSNTSFVYCSSRHIHISLAPQDGVYPCHFWCAIPRNKKWESVLIVSLLTMMTRVDWVYAFEVLGHGGEGTFYGPVSKRPFTPISVVLLRPVITAATTSIATGNALAC</sequence>